<dbReference type="EMBL" id="CP001034">
    <property type="protein sequence ID" value="ACB83884.1"/>
    <property type="molecule type" value="Genomic_DNA"/>
</dbReference>
<evidence type="ECO:0000313" key="3">
    <source>
        <dbReference type="Proteomes" id="UP000001683"/>
    </source>
</evidence>
<dbReference type="GO" id="GO:0016747">
    <property type="term" value="F:acyltransferase activity, transferring groups other than amino-acyl groups"/>
    <property type="evidence" value="ECO:0007669"/>
    <property type="project" value="InterPro"/>
</dbReference>
<dbReference type="STRING" id="457570.Nther_0286"/>
<dbReference type="KEGG" id="nth:Nther_0286"/>
<dbReference type="SUPFAM" id="SSF55729">
    <property type="entry name" value="Acyl-CoA N-acyltransferases (Nat)"/>
    <property type="match status" value="1"/>
</dbReference>
<dbReference type="InterPro" id="IPR000182">
    <property type="entry name" value="GNAT_dom"/>
</dbReference>
<dbReference type="InterPro" id="IPR016181">
    <property type="entry name" value="Acyl_CoA_acyltransferase"/>
</dbReference>
<gene>
    <name evidence="2" type="ordered locus">Nther_0286</name>
</gene>
<dbReference type="CDD" id="cd04301">
    <property type="entry name" value="NAT_SF"/>
    <property type="match status" value="1"/>
</dbReference>
<dbReference type="PROSITE" id="PS51186">
    <property type="entry name" value="GNAT"/>
    <property type="match status" value="1"/>
</dbReference>
<evidence type="ECO:0000313" key="2">
    <source>
        <dbReference type="EMBL" id="ACB83884.1"/>
    </source>
</evidence>
<reference evidence="2 3" key="2">
    <citation type="journal article" date="2011" name="J. Bacteriol.">
        <title>Complete genome sequence of the anaerobic, halophilic alkalithermophile Natranaerobius thermophilus JW/NM-WN-LF.</title>
        <authorList>
            <person name="Zhao B."/>
            <person name="Mesbah N.M."/>
            <person name="Dalin E."/>
            <person name="Goodwin L."/>
            <person name="Nolan M."/>
            <person name="Pitluck S."/>
            <person name="Chertkov O."/>
            <person name="Brettin T.S."/>
            <person name="Han J."/>
            <person name="Larimer F.W."/>
            <person name="Land M.L."/>
            <person name="Hauser L."/>
            <person name="Kyrpides N."/>
            <person name="Wiegel J."/>
        </authorList>
    </citation>
    <scope>NUCLEOTIDE SEQUENCE [LARGE SCALE GENOMIC DNA]</scope>
    <source>
        <strain evidence="3">ATCC BAA-1301 / DSM 18059 / JW/NM-WN-LF</strain>
    </source>
</reference>
<sequence>MKKKIRQGKISDFSRLSWAWDNNPSTLKVFKQRMNMGIQEFWVIESLEKDNNGNLPVELAGEFHIVWDSPDPDEADGEARAYLCAFRVHPDYRGLGLGKNLMEGVLSRVSQVGRTQVTIGVKQNRPEIKEIYHKWGFTELVKLKTVDHHNFNEQGEPNPTDFPIELYLKYLSKNNKN</sequence>
<proteinExistence type="predicted"/>
<protein>
    <submittedName>
        <fullName evidence="2">GCN5-related N-acetyltransferase</fullName>
    </submittedName>
</protein>
<organism evidence="2 3">
    <name type="scientific">Natranaerobius thermophilus (strain ATCC BAA-1301 / DSM 18059 / JW/NM-WN-LF)</name>
    <dbReference type="NCBI Taxonomy" id="457570"/>
    <lineage>
        <taxon>Bacteria</taxon>
        <taxon>Bacillati</taxon>
        <taxon>Bacillota</taxon>
        <taxon>Clostridia</taxon>
        <taxon>Natranaerobiales</taxon>
        <taxon>Natranaerobiaceae</taxon>
        <taxon>Natranaerobius</taxon>
    </lineage>
</organism>
<reference evidence="2 3" key="1">
    <citation type="submission" date="2008-04" db="EMBL/GenBank/DDBJ databases">
        <title>Complete sequence of chromosome of Natranaerobius thermophilus JW/NM-WN-LF.</title>
        <authorList>
            <consortium name="US DOE Joint Genome Institute"/>
            <person name="Copeland A."/>
            <person name="Lucas S."/>
            <person name="Lapidus A."/>
            <person name="Glavina del Rio T."/>
            <person name="Dalin E."/>
            <person name="Tice H."/>
            <person name="Bruce D."/>
            <person name="Goodwin L."/>
            <person name="Pitluck S."/>
            <person name="Chertkov O."/>
            <person name="Brettin T."/>
            <person name="Detter J.C."/>
            <person name="Han C."/>
            <person name="Kuske C.R."/>
            <person name="Schmutz J."/>
            <person name="Larimer F."/>
            <person name="Land M."/>
            <person name="Hauser L."/>
            <person name="Kyrpides N."/>
            <person name="Lykidis A."/>
            <person name="Mesbah N.M."/>
            <person name="Wiegel J."/>
        </authorList>
    </citation>
    <scope>NUCLEOTIDE SEQUENCE [LARGE SCALE GENOMIC DNA]</scope>
    <source>
        <strain evidence="3">ATCC BAA-1301 / DSM 18059 / JW/NM-WN-LF</strain>
    </source>
</reference>
<dbReference type="InParanoid" id="B2A4W2"/>
<keyword evidence="3" id="KW-1185">Reference proteome</keyword>
<dbReference type="Gene3D" id="3.40.630.30">
    <property type="match status" value="1"/>
</dbReference>
<dbReference type="AlphaFoldDB" id="B2A4W2"/>
<evidence type="ECO:0000259" key="1">
    <source>
        <dbReference type="PROSITE" id="PS51186"/>
    </source>
</evidence>
<dbReference type="HOGENOM" id="CLU_1516333_0_0_9"/>
<dbReference type="eggNOG" id="COG0456">
    <property type="taxonomic scope" value="Bacteria"/>
</dbReference>
<feature type="domain" description="N-acetyltransferase" evidence="1">
    <location>
        <begin position="11"/>
        <end position="169"/>
    </location>
</feature>
<dbReference type="Pfam" id="PF13673">
    <property type="entry name" value="Acetyltransf_10"/>
    <property type="match status" value="1"/>
</dbReference>
<accession>B2A4W2</accession>
<dbReference type="OrthoDB" id="7365228at2"/>
<keyword evidence="2" id="KW-0808">Transferase</keyword>
<dbReference type="Proteomes" id="UP000001683">
    <property type="component" value="Chromosome"/>
</dbReference>
<dbReference type="RefSeq" id="WP_012446772.1">
    <property type="nucleotide sequence ID" value="NC_010718.1"/>
</dbReference>
<name>B2A4W2_NATTJ</name>